<organism evidence="2 3">
    <name type="scientific">Cronobacter phage vB_CsaM_leE</name>
    <dbReference type="NCBI Taxonomy" id="1873954"/>
    <lineage>
        <taxon>Viruses</taxon>
        <taxon>Duplodnaviria</taxon>
        <taxon>Heunggongvirae</taxon>
        <taxon>Uroviricota</taxon>
        <taxon>Caudoviricetes</taxon>
        <taxon>Pantevenvirales</taxon>
        <taxon>Straboviridae</taxon>
        <taxon>Pseudotevenvirus</taxon>
        <taxon>Pseudotevenvirus lee</taxon>
    </lineage>
</organism>
<proteinExistence type="predicted"/>
<feature type="domain" description="Putative endonuclease SegE-like GIY-YIG" evidence="1">
    <location>
        <begin position="9"/>
        <end position="122"/>
    </location>
</feature>
<evidence type="ECO:0000313" key="2">
    <source>
        <dbReference type="EMBL" id="AON97263.1"/>
    </source>
</evidence>
<protein>
    <recommendedName>
        <fullName evidence="1">Putative endonuclease SegE-like GIY-YIG domain-containing protein</fullName>
    </recommendedName>
</protein>
<dbReference type="InterPro" id="IPR045566">
    <property type="entry name" value="SegE-like_GIY-YIG"/>
</dbReference>
<keyword evidence="3" id="KW-1185">Reference proteome</keyword>
<evidence type="ECO:0000313" key="3">
    <source>
        <dbReference type="Proteomes" id="UP000224997"/>
    </source>
</evidence>
<reference evidence="2 3" key="1">
    <citation type="journal article" date="2017" name="Int. J. Food Microbiol.">
        <title>Investigating the biocontrol and anti-biofilm potential of a three phage cocktail against Cronobacter sakazakii in different brands of infant formula.</title>
        <authorList>
            <person name="Endersen L."/>
            <person name="Buttimer C."/>
            <person name="Nevin E."/>
            <person name="Coffey A."/>
            <person name="Neve H."/>
            <person name="Oliveira H."/>
            <person name="Lavigne R."/>
            <person name="O'Mahony J."/>
        </authorList>
    </citation>
    <scope>NUCLEOTIDE SEQUENCE [LARGE SCALE GENOMIC DNA]</scope>
</reference>
<dbReference type="EMBL" id="KX443552">
    <property type="protein sequence ID" value="AON97263.1"/>
    <property type="molecule type" value="Genomic_DNA"/>
</dbReference>
<accession>A0A1W5P0Z4</accession>
<gene>
    <name evidence="2" type="ORF">E_255</name>
</gene>
<name>A0A1W5P0Z4_9CAUD</name>
<dbReference type="Pfam" id="PF19835">
    <property type="entry name" value="SegE_GIY-YIG"/>
    <property type="match status" value="1"/>
</dbReference>
<dbReference type="Proteomes" id="UP000224997">
    <property type="component" value="Segment"/>
</dbReference>
<evidence type="ECO:0000259" key="1">
    <source>
        <dbReference type="Pfam" id="PF19835"/>
    </source>
</evidence>
<sequence>MQDYGHWKTLREVDINNYIGFVYVITFENGKKYVGAKKIWKRIKVPPSSFKRGPRKGFEESDWKTYTSSSKEVNDMISSGIQPKDYLIVGWYDSWGKTLLAEAEMQFSNDVLRNPEWLNKQIGGHFNPNCFDDLTYEDIERYMSFDKGNEHTSWPVMYRVGSKTKYVNPDEVESHLQQGWQFGRSRLEKLSVVCIVSKYKLYNTKTDEVVEVVNQNEFARQHNIESGHLTNLLKGSTDSVGDWTLLPEVRRKNYVIEDDKGNKFSSVSECERANGLKRGAATSLCKKGIYKKMVPESRTLYKKRLSTINYVESCRVESVSKITENSFRGLVPDLAVLHDSKESVILWLEQYISYLKATK</sequence>